<dbReference type="CDD" id="cd14671">
    <property type="entry name" value="PAAR_like"/>
    <property type="match status" value="1"/>
</dbReference>
<dbReference type="AlphaFoldDB" id="A0AAJ2JQS3"/>
<gene>
    <name evidence="1" type="ORF">RQP50_02075</name>
</gene>
<dbReference type="RefSeq" id="WP_315742852.1">
    <property type="nucleotide sequence ID" value="NZ_JAVYAA010000001.1"/>
</dbReference>
<dbReference type="Pfam" id="PF05488">
    <property type="entry name" value="PAAR_motif"/>
    <property type="match status" value="1"/>
</dbReference>
<organism evidence="1 2">
    <name type="scientific">Paenibacillus suaedae</name>
    <dbReference type="NCBI Taxonomy" id="3077233"/>
    <lineage>
        <taxon>Bacteria</taxon>
        <taxon>Bacillati</taxon>
        <taxon>Bacillota</taxon>
        <taxon>Bacilli</taxon>
        <taxon>Bacillales</taxon>
        <taxon>Paenibacillaceae</taxon>
        <taxon>Paenibacillus</taxon>
    </lineage>
</organism>
<dbReference type="InterPro" id="IPR008727">
    <property type="entry name" value="PAAR_motif"/>
</dbReference>
<name>A0AAJ2JQS3_9BACL</name>
<sequence>MAGMAYKGARTNPSVASNHVRKYRYVEGNTCLREREDGSCAKYNEVRETDYTDAHISGVINNDGVSNVFVNGRPVACTGDSVTETESYSLGGWELDYSDRGGTGHITGGSSTVYVNGRQAAKAGSSVTTHARTTTAIAEGSSNVHIN</sequence>
<accession>A0AAJ2JQS3</accession>
<evidence type="ECO:0000313" key="1">
    <source>
        <dbReference type="EMBL" id="MDT8975026.1"/>
    </source>
</evidence>
<reference evidence="2" key="1">
    <citation type="submission" date="2023-09" db="EMBL/GenBank/DDBJ databases">
        <title>Paenibacillus sp. chi10 Genome sequencing and assembly.</title>
        <authorList>
            <person name="Kim I."/>
        </authorList>
    </citation>
    <scope>NUCLEOTIDE SEQUENCE [LARGE SCALE GENOMIC DNA]</scope>
    <source>
        <strain evidence="2">chi10</strain>
    </source>
</reference>
<dbReference type="Proteomes" id="UP001250538">
    <property type="component" value="Unassembled WGS sequence"/>
</dbReference>
<evidence type="ECO:0000313" key="2">
    <source>
        <dbReference type="Proteomes" id="UP001250538"/>
    </source>
</evidence>
<dbReference type="Gene3D" id="2.60.200.60">
    <property type="match status" value="1"/>
</dbReference>
<proteinExistence type="predicted"/>
<keyword evidence="2" id="KW-1185">Reference proteome</keyword>
<comment type="caution">
    <text evidence="1">The sequence shown here is derived from an EMBL/GenBank/DDBJ whole genome shotgun (WGS) entry which is preliminary data.</text>
</comment>
<dbReference type="EMBL" id="JAVYAA010000001">
    <property type="protein sequence ID" value="MDT8975026.1"/>
    <property type="molecule type" value="Genomic_DNA"/>
</dbReference>
<protein>
    <submittedName>
        <fullName evidence="1">PAAR domain-containing protein</fullName>
    </submittedName>
</protein>